<reference evidence="2" key="1">
    <citation type="submission" date="2013-05" db="EMBL/GenBank/DDBJ databases">
        <title>Genome assembly of Cystobacter fuscus DSM 2262.</title>
        <authorList>
            <person name="Sharma G."/>
            <person name="Khatri I."/>
            <person name="Kaur C."/>
            <person name="Mayilraj S."/>
            <person name="Subramanian S."/>
        </authorList>
    </citation>
    <scope>NUCLEOTIDE SEQUENCE [LARGE SCALE GENOMIC DNA]</scope>
    <source>
        <strain evidence="2">DSM 2262</strain>
    </source>
</reference>
<accession>S9PAB2</accession>
<organism evidence="2 3">
    <name type="scientific">Cystobacter fuscus (strain ATCC 25194 / DSM 2262 / NBRC 100088 / M29)</name>
    <dbReference type="NCBI Taxonomy" id="1242864"/>
    <lineage>
        <taxon>Bacteria</taxon>
        <taxon>Pseudomonadati</taxon>
        <taxon>Myxococcota</taxon>
        <taxon>Myxococcia</taxon>
        <taxon>Myxococcales</taxon>
        <taxon>Cystobacterineae</taxon>
        <taxon>Archangiaceae</taxon>
        <taxon>Cystobacter</taxon>
    </lineage>
</organism>
<comment type="caution">
    <text evidence="2">The sequence shown here is derived from an EMBL/GenBank/DDBJ whole genome shotgun (WGS) entry which is preliminary data.</text>
</comment>
<proteinExistence type="predicted"/>
<feature type="compositionally biased region" description="Polar residues" evidence="1">
    <location>
        <begin position="17"/>
        <end position="31"/>
    </location>
</feature>
<dbReference type="EMBL" id="ANAH02000018">
    <property type="protein sequence ID" value="EPX59192.1"/>
    <property type="molecule type" value="Genomic_DNA"/>
</dbReference>
<gene>
    <name evidence="2" type="ORF">D187_003096</name>
</gene>
<evidence type="ECO:0000256" key="1">
    <source>
        <dbReference type="SAM" id="MobiDB-lite"/>
    </source>
</evidence>
<name>S9PAB2_CYSF2</name>
<dbReference type="Proteomes" id="UP000011682">
    <property type="component" value="Unassembled WGS sequence"/>
</dbReference>
<protein>
    <submittedName>
        <fullName evidence="2">Uncharacterized protein</fullName>
    </submittedName>
</protein>
<sequence length="401" mass="44086">MSKQDLVARQKKVARNYSYQTDLRNHLNTQNAATTKGPKPPVPVVAQPLAATVDPSSSEARIIPDAKIKEKLEQAGLIGSPSNKPQSIAQGAYMSGDRNAICASLLLNDRATVDVLYTKGDAKESRDANELKKFYVDSLKANGVDEATASGRVKLEAVDNSHETFKKMTEAGEKGPNNEFALAQITKTAEDLGKKTYLVGDPIGQETADKNQLMSFWDKMPEGLQGRTHQLYAMTKLRDKGCIMVGMRSGALEPQRPLETLSDLGEGAGPMRATRDDRRQLKAHINSSIDQKNSSGEIPDKIELQLKTALANHDEPSDALKEVNRADNTGEKVNGKKVVNNIYNQETRTLVGNTAEAIKVSNAMKSEIEQRQFQKEELDHLQGSLRQFFGMPQTVQPPRSE</sequence>
<feature type="region of interest" description="Disordered" evidence="1">
    <location>
        <begin position="17"/>
        <end position="41"/>
    </location>
</feature>
<keyword evidence="3" id="KW-1185">Reference proteome</keyword>
<evidence type="ECO:0000313" key="3">
    <source>
        <dbReference type="Proteomes" id="UP000011682"/>
    </source>
</evidence>
<evidence type="ECO:0000313" key="2">
    <source>
        <dbReference type="EMBL" id="EPX59192.1"/>
    </source>
</evidence>
<dbReference type="AlphaFoldDB" id="S9PAB2"/>